<feature type="domain" description="Integrase catalytic" evidence="2">
    <location>
        <begin position="369"/>
        <end position="457"/>
    </location>
</feature>
<dbReference type="InterPro" id="IPR001584">
    <property type="entry name" value="Integrase_cat-core"/>
</dbReference>
<evidence type="ECO:0000256" key="1">
    <source>
        <dbReference type="SAM" id="MobiDB-lite"/>
    </source>
</evidence>
<feature type="compositionally biased region" description="Low complexity" evidence="1">
    <location>
        <begin position="539"/>
        <end position="560"/>
    </location>
</feature>
<dbReference type="PANTHER" id="PTHR47481">
    <property type="match status" value="1"/>
</dbReference>
<dbReference type="AlphaFoldDB" id="A0A5B6WL23"/>
<evidence type="ECO:0000313" key="4">
    <source>
        <dbReference type="Proteomes" id="UP000325315"/>
    </source>
</evidence>
<dbReference type="Proteomes" id="UP000325315">
    <property type="component" value="Unassembled WGS sequence"/>
</dbReference>
<proteinExistence type="predicted"/>
<comment type="caution">
    <text evidence="3">The sequence shown here is derived from an EMBL/GenBank/DDBJ whole genome shotgun (WGS) entry which is preliminary data.</text>
</comment>
<accession>A0A5B6WL23</accession>
<dbReference type="GO" id="GO:0015074">
    <property type="term" value="P:DNA integration"/>
    <property type="evidence" value="ECO:0007669"/>
    <property type="project" value="InterPro"/>
</dbReference>
<dbReference type="EMBL" id="SMMG02000003">
    <property type="protein sequence ID" value="KAA3481767.1"/>
    <property type="molecule type" value="Genomic_DNA"/>
</dbReference>
<dbReference type="PROSITE" id="PS50994">
    <property type="entry name" value="INTEGRASE"/>
    <property type="match status" value="1"/>
</dbReference>
<sequence length="776" mass="86807">MKSTYFSTEYVNMVSRAMDSLFLVFMATDAVPTVDTPWHSTNTGEAVDQHDPGSLLSSDVHYFSKHDTTKLSEHNFILWKHQLLLILEGYGLEWFFLSTALPPSPFLSRTDGQLVDNTAFIMHKKQDKFLASLFLSTVTDEILVHLTAAKTSFDIWTTIDRRFGAKSNIKISSMRHAVYSIKKTNLTIKDYLSKVKSLSDSLTVVGSLVTEQEQVSIILAGLPIEFESIRVLASTTPMSLELDTRVKVVADLVVELMVQVVGGPALNHSVNYVLLTYPLELHLPPCLLKPGTPILVQLTTSPRPWLVLPMLFLIQDIWTGRTLLEGHMHNGLYRFDFSQATSHKPDPAHSSGFHLLCNKVYQNVTNKLGAQYRSLSTKLSQLGIQHRITCPYTTEQNGVVERRHQHIVDMGLTLLARAPMPLEYWSATFSHAAHLVNRLPTPVFQNQTPYERLYKAQPNYSQLKKGYKCLTEDGHMFVSHHVLFDEAHLPFQAGFSLPTTLAPVRFLHQRSHVPMVALTSLPYPSSLHLLEVLPASASTQPPSIMRSSSSLPSLRDSSTMDSSPASGVPDAIHNGIFKPKFFSSTLEENEPSNIAEAFKNPAWTVVAQVEYGALIANNTWDLVPLPVGRRAVDCKWIFKVKRHADGSVARCKRGLIIQGYLQEVGIDFTKTFSPVVKPTTIRVVLAITVSLGWSLRQFVASKADNSLFIQRAGSQLLYVVVYVDDIIVTGTNSFGIDQFIKDHDVTFLSYFLGIEVTHTLNGVFLSQKKYILDLLQ</sequence>
<organism evidence="3 4">
    <name type="scientific">Gossypium australe</name>
    <dbReference type="NCBI Taxonomy" id="47621"/>
    <lineage>
        <taxon>Eukaryota</taxon>
        <taxon>Viridiplantae</taxon>
        <taxon>Streptophyta</taxon>
        <taxon>Embryophyta</taxon>
        <taxon>Tracheophyta</taxon>
        <taxon>Spermatophyta</taxon>
        <taxon>Magnoliopsida</taxon>
        <taxon>eudicotyledons</taxon>
        <taxon>Gunneridae</taxon>
        <taxon>Pentapetalae</taxon>
        <taxon>rosids</taxon>
        <taxon>malvids</taxon>
        <taxon>Malvales</taxon>
        <taxon>Malvaceae</taxon>
        <taxon>Malvoideae</taxon>
        <taxon>Gossypium</taxon>
    </lineage>
</organism>
<dbReference type="InterPro" id="IPR036397">
    <property type="entry name" value="RNaseH_sf"/>
</dbReference>
<keyword evidence="4" id="KW-1185">Reference proteome</keyword>
<reference evidence="4" key="1">
    <citation type="journal article" date="2019" name="Plant Biotechnol. J.">
        <title>Genome sequencing of the Australian wild diploid species Gossypium australe highlights disease resistance and delayed gland morphogenesis.</title>
        <authorList>
            <person name="Cai Y."/>
            <person name="Cai X."/>
            <person name="Wang Q."/>
            <person name="Wang P."/>
            <person name="Zhang Y."/>
            <person name="Cai C."/>
            <person name="Xu Y."/>
            <person name="Wang K."/>
            <person name="Zhou Z."/>
            <person name="Wang C."/>
            <person name="Geng S."/>
            <person name="Li B."/>
            <person name="Dong Q."/>
            <person name="Hou Y."/>
            <person name="Wang H."/>
            <person name="Ai P."/>
            <person name="Liu Z."/>
            <person name="Yi F."/>
            <person name="Sun M."/>
            <person name="An G."/>
            <person name="Cheng J."/>
            <person name="Zhang Y."/>
            <person name="Shi Q."/>
            <person name="Xie Y."/>
            <person name="Shi X."/>
            <person name="Chang Y."/>
            <person name="Huang F."/>
            <person name="Chen Y."/>
            <person name="Hong S."/>
            <person name="Mi L."/>
            <person name="Sun Q."/>
            <person name="Zhang L."/>
            <person name="Zhou B."/>
            <person name="Peng R."/>
            <person name="Zhang X."/>
            <person name="Liu F."/>
        </authorList>
    </citation>
    <scope>NUCLEOTIDE SEQUENCE [LARGE SCALE GENOMIC DNA]</scope>
    <source>
        <strain evidence="4">cv. PA1801</strain>
    </source>
</reference>
<evidence type="ECO:0000259" key="2">
    <source>
        <dbReference type="PROSITE" id="PS50994"/>
    </source>
</evidence>
<name>A0A5B6WL23_9ROSI</name>
<dbReference type="Pfam" id="PF14223">
    <property type="entry name" value="Retrotran_gag_2"/>
    <property type="match status" value="1"/>
</dbReference>
<dbReference type="Gene3D" id="3.30.420.10">
    <property type="entry name" value="Ribonuclease H-like superfamily/Ribonuclease H"/>
    <property type="match status" value="1"/>
</dbReference>
<dbReference type="Pfam" id="PF07727">
    <property type="entry name" value="RVT_2"/>
    <property type="match status" value="1"/>
</dbReference>
<dbReference type="PANTHER" id="PTHR47481:SF10">
    <property type="entry name" value="COPIA-LIKE POLYPROTEIN_RETROTRANSPOSON"/>
    <property type="match status" value="1"/>
</dbReference>
<dbReference type="InterPro" id="IPR013103">
    <property type="entry name" value="RVT_2"/>
</dbReference>
<dbReference type="OrthoDB" id="1002371at2759"/>
<protein>
    <submittedName>
        <fullName evidence="3">Retrovirus-related Pol polyprotein from transposon TNT 1-94</fullName>
    </submittedName>
</protein>
<evidence type="ECO:0000313" key="3">
    <source>
        <dbReference type="EMBL" id="KAA3481767.1"/>
    </source>
</evidence>
<dbReference type="GO" id="GO:0003676">
    <property type="term" value="F:nucleic acid binding"/>
    <property type="evidence" value="ECO:0007669"/>
    <property type="project" value="InterPro"/>
</dbReference>
<gene>
    <name evidence="3" type="ORF">EPI10_022106</name>
</gene>
<feature type="region of interest" description="Disordered" evidence="1">
    <location>
        <begin position="539"/>
        <end position="566"/>
    </location>
</feature>
<dbReference type="InterPro" id="IPR012337">
    <property type="entry name" value="RNaseH-like_sf"/>
</dbReference>
<dbReference type="SUPFAM" id="SSF53098">
    <property type="entry name" value="Ribonuclease H-like"/>
    <property type="match status" value="1"/>
</dbReference>